<feature type="signal peptide" evidence="2">
    <location>
        <begin position="1"/>
        <end position="23"/>
    </location>
</feature>
<dbReference type="Proteomes" id="UP001054889">
    <property type="component" value="Unassembled WGS sequence"/>
</dbReference>
<reference evidence="3" key="2">
    <citation type="submission" date="2021-12" db="EMBL/GenBank/DDBJ databases">
        <title>Resequencing data analysis of finger millet.</title>
        <authorList>
            <person name="Hatakeyama M."/>
            <person name="Aluri S."/>
            <person name="Balachadran M.T."/>
            <person name="Sivarajan S.R."/>
            <person name="Poveda L."/>
            <person name="Shimizu-Inatsugi R."/>
            <person name="Schlapbach R."/>
            <person name="Sreeman S.M."/>
            <person name="Shimizu K.K."/>
        </authorList>
    </citation>
    <scope>NUCLEOTIDE SEQUENCE</scope>
</reference>
<evidence type="ECO:0000256" key="2">
    <source>
        <dbReference type="SAM" id="SignalP"/>
    </source>
</evidence>
<evidence type="ECO:0000256" key="1">
    <source>
        <dbReference type="SAM" id="MobiDB-lite"/>
    </source>
</evidence>
<proteinExistence type="predicted"/>
<feature type="compositionally biased region" description="Gly residues" evidence="1">
    <location>
        <begin position="56"/>
        <end position="67"/>
    </location>
</feature>
<sequence>MGAPAVLTFLLFLMLAEVTIVRAADGGIVQVQSVEPAARNGSRYNASSVAGRKDGGGGGGGGGGSSGGSSELRVGLGLGY</sequence>
<organism evidence="3 4">
    <name type="scientific">Eleusine coracana subsp. coracana</name>
    <dbReference type="NCBI Taxonomy" id="191504"/>
    <lineage>
        <taxon>Eukaryota</taxon>
        <taxon>Viridiplantae</taxon>
        <taxon>Streptophyta</taxon>
        <taxon>Embryophyta</taxon>
        <taxon>Tracheophyta</taxon>
        <taxon>Spermatophyta</taxon>
        <taxon>Magnoliopsida</taxon>
        <taxon>Liliopsida</taxon>
        <taxon>Poales</taxon>
        <taxon>Poaceae</taxon>
        <taxon>PACMAD clade</taxon>
        <taxon>Chloridoideae</taxon>
        <taxon>Cynodonteae</taxon>
        <taxon>Eleusininae</taxon>
        <taxon>Eleusine</taxon>
    </lineage>
</organism>
<keyword evidence="4" id="KW-1185">Reference proteome</keyword>
<protein>
    <recommendedName>
        <fullName evidence="5">Glycine-rich protein</fullName>
    </recommendedName>
</protein>
<name>A0AAV5CP44_ELECO</name>
<evidence type="ECO:0000313" key="3">
    <source>
        <dbReference type="EMBL" id="GJM99884.1"/>
    </source>
</evidence>
<evidence type="ECO:0000313" key="4">
    <source>
        <dbReference type="Proteomes" id="UP001054889"/>
    </source>
</evidence>
<dbReference type="AlphaFoldDB" id="A0AAV5CP44"/>
<keyword evidence="2" id="KW-0732">Signal</keyword>
<accession>A0AAV5CP44</accession>
<reference evidence="3" key="1">
    <citation type="journal article" date="2018" name="DNA Res.">
        <title>Multiple hybrid de novo genome assembly of finger millet, an orphan allotetraploid crop.</title>
        <authorList>
            <person name="Hatakeyama M."/>
            <person name="Aluri S."/>
            <person name="Balachadran M.T."/>
            <person name="Sivarajan S.R."/>
            <person name="Patrignani A."/>
            <person name="Gruter S."/>
            <person name="Poveda L."/>
            <person name="Shimizu-Inatsugi R."/>
            <person name="Baeten J."/>
            <person name="Francoijs K.J."/>
            <person name="Nataraja K.N."/>
            <person name="Reddy Y.A.N."/>
            <person name="Phadnis S."/>
            <person name="Ravikumar R.L."/>
            <person name="Schlapbach R."/>
            <person name="Sreeman S.M."/>
            <person name="Shimizu K.K."/>
        </authorList>
    </citation>
    <scope>NUCLEOTIDE SEQUENCE</scope>
</reference>
<feature type="chain" id="PRO_5043685934" description="Glycine-rich protein" evidence="2">
    <location>
        <begin position="24"/>
        <end position="80"/>
    </location>
</feature>
<comment type="caution">
    <text evidence="3">The sequence shown here is derived from an EMBL/GenBank/DDBJ whole genome shotgun (WGS) entry which is preliminary data.</text>
</comment>
<evidence type="ECO:0008006" key="5">
    <source>
        <dbReference type="Google" id="ProtNLM"/>
    </source>
</evidence>
<gene>
    <name evidence="3" type="primary">ga17023</name>
    <name evidence="3" type="ORF">PR202_ga17023</name>
</gene>
<dbReference type="EMBL" id="BQKI01000008">
    <property type="protein sequence ID" value="GJM99884.1"/>
    <property type="molecule type" value="Genomic_DNA"/>
</dbReference>
<feature type="region of interest" description="Disordered" evidence="1">
    <location>
        <begin position="37"/>
        <end position="80"/>
    </location>
</feature>